<dbReference type="RefSeq" id="WP_345634541.1">
    <property type="nucleotide sequence ID" value="NZ_BAABJQ010000019.1"/>
</dbReference>
<dbReference type="Proteomes" id="UP001501570">
    <property type="component" value="Unassembled WGS sequence"/>
</dbReference>
<dbReference type="SUPFAM" id="SSF54427">
    <property type="entry name" value="NTF2-like"/>
    <property type="match status" value="1"/>
</dbReference>
<organism evidence="2 3">
    <name type="scientific">Rugosimonospora acidiphila</name>
    <dbReference type="NCBI Taxonomy" id="556531"/>
    <lineage>
        <taxon>Bacteria</taxon>
        <taxon>Bacillati</taxon>
        <taxon>Actinomycetota</taxon>
        <taxon>Actinomycetes</taxon>
        <taxon>Micromonosporales</taxon>
        <taxon>Micromonosporaceae</taxon>
        <taxon>Rugosimonospora</taxon>
    </lineage>
</organism>
<proteinExistence type="predicted"/>
<evidence type="ECO:0000313" key="2">
    <source>
        <dbReference type="EMBL" id="GAA5193596.1"/>
    </source>
</evidence>
<evidence type="ECO:0000313" key="3">
    <source>
        <dbReference type="Proteomes" id="UP001501570"/>
    </source>
</evidence>
<feature type="domain" description="SnoaL-like" evidence="1">
    <location>
        <begin position="10"/>
        <end position="108"/>
    </location>
</feature>
<keyword evidence="3" id="KW-1185">Reference proteome</keyword>
<name>A0ABP9SCI0_9ACTN</name>
<reference evidence="3" key="1">
    <citation type="journal article" date="2019" name="Int. J. Syst. Evol. Microbiol.">
        <title>The Global Catalogue of Microorganisms (GCM) 10K type strain sequencing project: providing services to taxonomists for standard genome sequencing and annotation.</title>
        <authorList>
            <consortium name="The Broad Institute Genomics Platform"/>
            <consortium name="The Broad Institute Genome Sequencing Center for Infectious Disease"/>
            <person name="Wu L."/>
            <person name="Ma J."/>
        </authorList>
    </citation>
    <scope>NUCLEOTIDE SEQUENCE [LARGE SCALE GENOMIC DNA]</scope>
    <source>
        <strain evidence="3">JCM 18304</strain>
    </source>
</reference>
<protein>
    <recommendedName>
        <fullName evidence="1">SnoaL-like domain-containing protein</fullName>
    </recommendedName>
</protein>
<dbReference type="Pfam" id="PF12680">
    <property type="entry name" value="SnoaL_2"/>
    <property type="match status" value="1"/>
</dbReference>
<sequence>MQPTRLTGVVAAHVAAVNALDTDAIMSTFADDAYVNDARREFVGAAAIRRWVEREMVGDHVTIDVREVLDHHGDTIVRGAYDGTFDRTNLPKEVVLTNYFSVRDDKIISLVVVFNQPAQSR</sequence>
<gene>
    <name evidence="2" type="ORF">GCM10023322_56000</name>
</gene>
<evidence type="ECO:0000259" key="1">
    <source>
        <dbReference type="Pfam" id="PF12680"/>
    </source>
</evidence>
<accession>A0ABP9SCI0</accession>
<dbReference type="EMBL" id="BAABJQ010000019">
    <property type="protein sequence ID" value="GAA5193596.1"/>
    <property type="molecule type" value="Genomic_DNA"/>
</dbReference>
<dbReference type="Gene3D" id="3.10.450.50">
    <property type="match status" value="1"/>
</dbReference>
<comment type="caution">
    <text evidence="2">The sequence shown here is derived from an EMBL/GenBank/DDBJ whole genome shotgun (WGS) entry which is preliminary data.</text>
</comment>
<dbReference type="InterPro" id="IPR037401">
    <property type="entry name" value="SnoaL-like"/>
</dbReference>
<dbReference type="InterPro" id="IPR032710">
    <property type="entry name" value="NTF2-like_dom_sf"/>
</dbReference>